<protein>
    <submittedName>
        <fullName evidence="2">Uncharacterized protein</fullName>
    </submittedName>
</protein>
<dbReference type="Proteomes" id="UP001177003">
    <property type="component" value="Chromosome 9"/>
</dbReference>
<feature type="region of interest" description="Disordered" evidence="1">
    <location>
        <begin position="76"/>
        <end position="115"/>
    </location>
</feature>
<dbReference type="AlphaFoldDB" id="A0AA36EML3"/>
<keyword evidence="3" id="KW-1185">Reference proteome</keyword>
<name>A0AA36EML3_LACSI</name>
<feature type="region of interest" description="Disordered" evidence="1">
    <location>
        <begin position="215"/>
        <end position="241"/>
    </location>
</feature>
<gene>
    <name evidence="2" type="ORF">LSALG_LOCUS41315</name>
</gene>
<dbReference type="EMBL" id="OX465085">
    <property type="protein sequence ID" value="CAI9302846.1"/>
    <property type="molecule type" value="Genomic_DNA"/>
</dbReference>
<sequence>MVASSSSGSNSKSTVSAQLSSTLKEAEESLAMIVGFMKCYNALLAGDLAPPILSKEVYSAHMKELVKFGNSSFEVVDDSDYDDANDDVDDSDDDDDTNDDVDDFDDDHSDSDDDRMDFCMYVPPKESINKDVDTPDETEKDVNIFKQSNDPTPKQMDDLIAQLQPGVLSIEPVQHPSPIAEPIQVDHDDQSPIIEPTQVIQDVQSPIIETAPVQEDVQSQMSKGKGISIGSNQGGDEDSHQTVSELKQKIVLLKQESIEKDFLIGSLNVRVSNLQQENSVKDAKISKLQANLGGITALFFYQKKCLHQKFGDDFQPLSAKGEKISVSSYDLVNPPSEHVSERLVIPTPDVNLDTLLSFGPSFAQERSEKQARIEQSKGKMLVMKHLDQNGPGDHPEMFLRETGKKFTDKYGDRSGILM</sequence>
<reference evidence="2" key="1">
    <citation type="submission" date="2023-04" db="EMBL/GenBank/DDBJ databases">
        <authorList>
            <person name="Vijverberg K."/>
            <person name="Xiong W."/>
            <person name="Schranz E."/>
        </authorList>
    </citation>
    <scope>NUCLEOTIDE SEQUENCE</scope>
</reference>
<accession>A0AA36EML3</accession>
<proteinExistence type="predicted"/>
<evidence type="ECO:0000313" key="3">
    <source>
        <dbReference type="Proteomes" id="UP001177003"/>
    </source>
</evidence>
<evidence type="ECO:0000313" key="2">
    <source>
        <dbReference type="EMBL" id="CAI9302846.1"/>
    </source>
</evidence>
<evidence type="ECO:0000256" key="1">
    <source>
        <dbReference type="SAM" id="MobiDB-lite"/>
    </source>
</evidence>
<organism evidence="2 3">
    <name type="scientific">Lactuca saligna</name>
    <name type="common">Willowleaf lettuce</name>
    <dbReference type="NCBI Taxonomy" id="75948"/>
    <lineage>
        <taxon>Eukaryota</taxon>
        <taxon>Viridiplantae</taxon>
        <taxon>Streptophyta</taxon>
        <taxon>Embryophyta</taxon>
        <taxon>Tracheophyta</taxon>
        <taxon>Spermatophyta</taxon>
        <taxon>Magnoliopsida</taxon>
        <taxon>eudicotyledons</taxon>
        <taxon>Gunneridae</taxon>
        <taxon>Pentapetalae</taxon>
        <taxon>asterids</taxon>
        <taxon>campanulids</taxon>
        <taxon>Asterales</taxon>
        <taxon>Asteraceae</taxon>
        <taxon>Cichorioideae</taxon>
        <taxon>Cichorieae</taxon>
        <taxon>Lactucinae</taxon>
        <taxon>Lactuca</taxon>
    </lineage>
</organism>